<accession>A0A380TY85</accession>
<evidence type="ECO:0000313" key="3">
    <source>
        <dbReference type="Proteomes" id="UP000254253"/>
    </source>
</evidence>
<proteinExistence type="predicted"/>
<sequence>MKKATWTIAITISFLLSACAVTPQQQAQRQARQIKAQQDLSVALAKQCDVETAEMMAQLYNPPIAQTEKEKAEFTQRYQKKVNDPLFQACHKLAWENYKHQEELEQIQRYYDFERTRFHPWHYCYACW</sequence>
<dbReference type="RefSeq" id="WP_115587082.1">
    <property type="nucleotide sequence ID" value="NZ_UFRM01000001.1"/>
</dbReference>
<evidence type="ECO:0000256" key="1">
    <source>
        <dbReference type="SAM" id="SignalP"/>
    </source>
</evidence>
<dbReference type="AlphaFoldDB" id="A0A380TY85"/>
<feature type="chain" id="PRO_5017061452" description="Lipoprotein" evidence="1">
    <location>
        <begin position="28"/>
        <end position="128"/>
    </location>
</feature>
<evidence type="ECO:0008006" key="4">
    <source>
        <dbReference type="Google" id="ProtNLM"/>
    </source>
</evidence>
<dbReference type="PROSITE" id="PS51257">
    <property type="entry name" value="PROKAR_LIPOPROTEIN"/>
    <property type="match status" value="1"/>
</dbReference>
<protein>
    <recommendedName>
        <fullName evidence="4">Lipoprotein</fullName>
    </recommendedName>
</protein>
<organism evidence="2 3">
    <name type="scientific">Actinobacillus lignieresii</name>
    <dbReference type="NCBI Taxonomy" id="720"/>
    <lineage>
        <taxon>Bacteria</taxon>
        <taxon>Pseudomonadati</taxon>
        <taxon>Pseudomonadota</taxon>
        <taxon>Gammaproteobacteria</taxon>
        <taxon>Pasteurellales</taxon>
        <taxon>Pasteurellaceae</taxon>
        <taxon>Actinobacillus</taxon>
    </lineage>
</organism>
<dbReference type="Proteomes" id="UP000254253">
    <property type="component" value="Unassembled WGS sequence"/>
</dbReference>
<keyword evidence="3" id="KW-1185">Reference proteome</keyword>
<dbReference type="EMBL" id="UFRN01000002">
    <property type="protein sequence ID" value="SUT92949.1"/>
    <property type="molecule type" value="Genomic_DNA"/>
</dbReference>
<keyword evidence="1" id="KW-0732">Signal</keyword>
<feature type="signal peptide" evidence="1">
    <location>
        <begin position="1"/>
        <end position="27"/>
    </location>
</feature>
<name>A0A380TY85_ACTLI</name>
<reference evidence="2 3" key="1">
    <citation type="submission" date="2018-06" db="EMBL/GenBank/DDBJ databases">
        <authorList>
            <consortium name="Pathogen Informatics"/>
            <person name="Doyle S."/>
        </authorList>
    </citation>
    <scope>NUCLEOTIDE SEQUENCE [LARGE SCALE GENOMIC DNA]</scope>
    <source>
        <strain evidence="2 3">NCTC4191</strain>
    </source>
</reference>
<evidence type="ECO:0000313" key="2">
    <source>
        <dbReference type="EMBL" id="SUT92949.1"/>
    </source>
</evidence>
<gene>
    <name evidence="2" type="ORF">NCTC4191_01003</name>
</gene>